<dbReference type="InterPro" id="IPR006119">
    <property type="entry name" value="Resolv_N"/>
</dbReference>
<dbReference type="SUPFAM" id="SSF53041">
    <property type="entry name" value="Resolvase-like"/>
    <property type="match status" value="1"/>
</dbReference>
<evidence type="ECO:0000313" key="2">
    <source>
        <dbReference type="EMBL" id="KKE99194.1"/>
    </source>
</evidence>
<protein>
    <submittedName>
        <fullName evidence="2">Resolvase</fullName>
    </submittedName>
</protein>
<accession>A0A0M2JWB1</accession>
<dbReference type="AlphaFoldDB" id="A0A0M2JWB1"/>
<dbReference type="Proteomes" id="UP000034150">
    <property type="component" value="Unassembled WGS sequence"/>
</dbReference>
<dbReference type="PANTHER" id="PTHR36172:SF1">
    <property type="entry name" value="RESOLVASE-RELATED"/>
    <property type="match status" value="1"/>
</dbReference>
<dbReference type="GO" id="GO:0003677">
    <property type="term" value="F:DNA binding"/>
    <property type="evidence" value="ECO:0007669"/>
    <property type="project" value="InterPro"/>
</dbReference>
<dbReference type="InterPro" id="IPR041718">
    <property type="entry name" value="IS607_transposase-like"/>
</dbReference>
<reference evidence="2 3" key="1">
    <citation type="journal article" date="2015" name="Genome Announc.">
        <title>Draft Genome Sequence of Mycobacterium obuense Strain UC1, Isolated from Patient Sputum.</title>
        <authorList>
            <person name="Greninger A.L."/>
            <person name="Cunningham G."/>
            <person name="Hsu E.D."/>
            <person name="Yu J.M."/>
            <person name="Chiu C.Y."/>
            <person name="Miller S."/>
        </authorList>
    </citation>
    <scope>NUCLEOTIDE SEQUENCE [LARGE SCALE GENOMIC DNA]</scope>
    <source>
        <strain evidence="2 3">UC1</strain>
    </source>
</reference>
<dbReference type="InterPro" id="IPR051491">
    <property type="entry name" value="Recombinase/Transposase-rel"/>
</dbReference>
<dbReference type="Pfam" id="PF00239">
    <property type="entry name" value="Resolvase"/>
    <property type="match status" value="1"/>
</dbReference>
<name>A0A0M2JWB1_9MYCO</name>
<gene>
    <name evidence="2" type="ORF">WN67_25275</name>
</gene>
<evidence type="ECO:0000313" key="3">
    <source>
        <dbReference type="Proteomes" id="UP000034150"/>
    </source>
</evidence>
<keyword evidence="3" id="KW-1185">Reference proteome</keyword>
<dbReference type="PATRIC" id="fig|1807.13.peg.5654"/>
<dbReference type="Gene3D" id="3.40.50.1390">
    <property type="entry name" value="Resolvase, N-terminal catalytic domain"/>
    <property type="match status" value="1"/>
</dbReference>
<dbReference type="InterPro" id="IPR048046">
    <property type="entry name" value="Transpos_IS607"/>
</dbReference>
<dbReference type="RefSeq" id="WP_046365818.1">
    <property type="nucleotide sequence ID" value="NZ_CALTXN010000061.1"/>
</dbReference>
<dbReference type="PROSITE" id="PS51736">
    <property type="entry name" value="RECOMBINASES_3"/>
    <property type="match status" value="1"/>
</dbReference>
<feature type="domain" description="Resolvase/invertase-type recombinase catalytic" evidence="1">
    <location>
        <begin position="51"/>
        <end position="190"/>
    </location>
</feature>
<dbReference type="PANTHER" id="PTHR36172">
    <property type="match status" value="1"/>
</dbReference>
<organism evidence="2 3">
    <name type="scientific">Mycolicibacterium obuense</name>
    <dbReference type="NCBI Taxonomy" id="1807"/>
    <lineage>
        <taxon>Bacteria</taxon>
        <taxon>Bacillati</taxon>
        <taxon>Actinomycetota</taxon>
        <taxon>Actinomycetes</taxon>
        <taxon>Mycobacteriales</taxon>
        <taxon>Mycobacteriaceae</taxon>
        <taxon>Mycolicibacterium</taxon>
    </lineage>
</organism>
<dbReference type="InterPro" id="IPR036162">
    <property type="entry name" value="Resolvase-like_N_sf"/>
</dbReference>
<dbReference type="CDD" id="cd03769">
    <property type="entry name" value="SR_IS607_transposase_like"/>
    <property type="match status" value="1"/>
</dbReference>
<dbReference type="FunFam" id="3.40.50.1390:FF:000002">
    <property type="entry name" value="ORF1 in transposon ISC1904"/>
    <property type="match status" value="1"/>
</dbReference>
<dbReference type="SMART" id="SM00857">
    <property type="entry name" value="Resolvase"/>
    <property type="match status" value="1"/>
</dbReference>
<sequence length="192" mass="21092">MNLAAWAERNGVARVTAYRWFHAGRLPVPAQRVGRLILVRDATAEPVQHRRTAVYARVLSADQKAGLDRQVARVAAWATSEQISVDKVVTEVGSALNGHRRKFLALLRDPTVSRIVVEHRDRFCRFGSEYVEAALAAQGRELVVVAAAEVDDDLVRDMTDILTSMCARLYGKRAAANRATRAMAAADDGEAP</sequence>
<comment type="caution">
    <text evidence="2">The sequence shown here is derived from an EMBL/GenBank/DDBJ whole genome shotgun (WGS) entry which is preliminary data.</text>
</comment>
<proteinExistence type="predicted"/>
<dbReference type="NCBIfam" id="NF033518">
    <property type="entry name" value="transpos_IS607"/>
    <property type="match status" value="1"/>
</dbReference>
<dbReference type="GO" id="GO:0000150">
    <property type="term" value="F:DNA strand exchange activity"/>
    <property type="evidence" value="ECO:0007669"/>
    <property type="project" value="InterPro"/>
</dbReference>
<dbReference type="EMBL" id="LAUZ02000116">
    <property type="protein sequence ID" value="KKE99194.1"/>
    <property type="molecule type" value="Genomic_DNA"/>
</dbReference>
<dbReference type="OrthoDB" id="9814833at2"/>
<dbReference type="Gene3D" id="1.10.287.2170">
    <property type="match status" value="1"/>
</dbReference>
<evidence type="ECO:0000259" key="1">
    <source>
        <dbReference type="PROSITE" id="PS51736"/>
    </source>
</evidence>